<evidence type="ECO:0000313" key="4">
    <source>
        <dbReference type="WBParaSite" id="SCUD_0000934601-mRNA-1"/>
    </source>
</evidence>
<keyword evidence="3" id="KW-1185">Reference proteome</keyword>
<dbReference type="WBParaSite" id="SCUD_0000934601-mRNA-1">
    <property type="protein sequence ID" value="SCUD_0000934601-mRNA-1"/>
    <property type="gene ID" value="SCUD_0000934601"/>
</dbReference>
<reference evidence="4" key="1">
    <citation type="submission" date="2016-06" db="UniProtKB">
        <authorList>
            <consortium name="WormBaseParasite"/>
        </authorList>
    </citation>
    <scope>IDENTIFICATION</scope>
</reference>
<organism evidence="4">
    <name type="scientific">Schistosoma curassoni</name>
    <dbReference type="NCBI Taxonomy" id="6186"/>
    <lineage>
        <taxon>Eukaryota</taxon>
        <taxon>Metazoa</taxon>
        <taxon>Spiralia</taxon>
        <taxon>Lophotrochozoa</taxon>
        <taxon>Platyhelminthes</taxon>
        <taxon>Trematoda</taxon>
        <taxon>Digenea</taxon>
        <taxon>Strigeidida</taxon>
        <taxon>Schistosomatoidea</taxon>
        <taxon>Schistosomatidae</taxon>
        <taxon>Schistosoma</taxon>
    </lineage>
</organism>
<feature type="transmembrane region" description="Helical" evidence="1">
    <location>
        <begin position="12"/>
        <end position="32"/>
    </location>
</feature>
<dbReference type="EMBL" id="UZAK01033180">
    <property type="protein sequence ID" value="VDP35200.1"/>
    <property type="molecule type" value="Genomic_DNA"/>
</dbReference>
<gene>
    <name evidence="2" type="ORF">SCUD_LOCUS9346</name>
</gene>
<dbReference type="AlphaFoldDB" id="A0A183K2Y2"/>
<reference evidence="2 3" key="2">
    <citation type="submission" date="2018-11" db="EMBL/GenBank/DDBJ databases">
        <authorList>
            <consortium name="Pathogen Informatics"/>
        </authorList>
    </citation>
    <scope>NUCLEOTIDE SEQUENCE [LARGE SCALE GENOMIC DNA]</scope>
    <source>
        <strain evidence="2">Dakar</strain>
        <strain evidence="3">Dakar, Senegal</strain>
    </source>
</reference>
<keyword evidence="1" id="KW-0812">Transmembrane</keyword>
<protein>
    <submittedName>
        <fullName evidence="2 4">Uncharacterized protein</fullName>
    </submittedName>
</protein>
<keyword evidence="1" id="KW-0472">Membrane</keyword>
<evidence type="ECO:0000256" key="1">
    <source>
        <dbReference type="SAM" id="Phobius"/>
    </source>
</evidence>
<name>A0A183K2Y2_9TREM</name>
<proteinExistence type="predicted"/>
<accession>A0A183K2Y2</accession>
<sequence>MYNCSIHSDLQSLIRFFYGNVMFFFVFQWIIIDCYDDRFQ</sequence>
<evidence type="ECO:0000313" key="3">
    <source>
        <dbReference type="Proteomes" id="UP000279833"/>
    </source>
</evidence>
<evidence type="ECO:0000313" key="2">
    <source>
        <dbReference type="EMBL" id="VDP35200.1"/>
    </source>
</evidence>
<dbReference type="Proteomes" id="UP000279833">
    <property type="component" value="Unassembled WGS sequence"/>
</dbReference>
<keyword evidence="1" id="KW-1133">Transmembrane helix</keyword>